<name>A0A6H0KJ87_9BACE</name>
<feature type="transmembrane region" description="Helical" evidence="1">
    <location>
        <begin position="113"/>
        <end position="129"/>
    </location>
</feature>
<feature type="transmembrane region" description="Helical" evidence="1">
    <location>
        <begin position="20"/>
        <end position="40"/>
    </location>
</feature>
<evidence type="ECO:0000313" key="3">
    <source>
        <dbReference type="Proteomes" id="UP000501780"/>
    </source>
</evidence>
<organism evidence="2 3">
    <name type="scientific">Bacteroides faecium</name>
    <dbReference type="NCBI Taxonomy" id="2715212"/>
    <lineage>
        <taxon>Bacteria</taxon>
        <taxon>Pseudomonadati</taxon>
        <taxon>Bacteroidota</taxon>
        <taxon>Bacteroidia</taxon>
        <taxon>Bacteroidales</taxon>
        <taxon>Bacteroidaceae</taxon>
        <taxon>Bacteroides</taxon>
    </lineage>
</organism>
<feature type="transmembrane region" description="Helical" evidence="1">
    <location>
        <begin position="90"/>
        <end position="107"/>
    </location>
</feature>
<dbReference type="RefSeq" id="WP_167959899.1">
    <property type="nucleotide sequence ID" value="NZ_CP050831.1"/>
</dbReference>
<evidence type="ECO:0000256" key="1">
    <source>
        <dbReference type="SAM" id="Phobius"/>
    </source>
</evidence>
<keyword evidence="1" id="KW-0472">Membrane</keyword>
<evidence type="ECO:0008006" key="4">
    <source>
        <dbReference type="Google" id="ProtNLM"/>
    </source>
</evidence>
<evidence type="ECO:0000313" key="2">
    <source>
        <dbReference type="EMBL" id="QIU93091.1"/>
    </source>
</evidence>
<reference evidence="2 3" key="1">
    <citation type="submission" date="2020-03" db="EMBL/GenBank/DDBJ databases">
        <title>Genomic analysis of Bacteroides faecium CBA7301.</title>
        <authorList>
            <person name="Kim J."/>
            <person name="Roh S.W."/>
        </authorList>
    </citation>
    <scope>NUCLEOTIDE SEQUENCE [LARGE SCALE GENOMIC DNA]</scope>
    <source>
        <strain evidence="2 3">CBA7301</strain>
    </source>
</reference>
<protein>
    <recommendedName>
        <fullName evidence="4">Transmembrane protein</fullName>
    </recommendedName>
</protein>
<dbReference type="EMBL" id="CP050831">
    <property type="protein sequence ID" value="QIU93091.1"/>
    <property type="molecule type" value="Genomic_DNA"/>
</dbReference>
<feature type="transmembrane region" description="Helical" evidence="1">
    <location>
        <begin position="150"/>
        <end position="166"/>
    </location>
</feature>
<keyword evidence="3" id="KW-1185">Reference proteome</keyword>
<keyword evidence="1" id="KW-0812">Transmembrane</keyword>
<gene>
    <name evidence="2" type="ORF">BacF7301_02525</name>
</gene>
<dbReference type="Proteomes" id="UP000501780">
    <property type="component" value="Chromosome"/>
</dbReference>
<accession>A0A6H0KJ87</accession>
<proteinExistence type="predicted"/>
<feature type="transmembrane region" description="Helical" evidence="1">
    <location>
        <begin position="60"/>
        <end position="78"/>
    </location>
</feature>
<keyword evidence="1" id="KW-1133">Transmembrane helix</keyword>
<dbReference type="KEGG" id="bfc:BacF7301_02525"/>
<dbReference type="AlphaFoldDB" id="A0A6H0KJ87"/>
<sequence length="167" mass="19363">MKSLFQIPKDKAKLIPYAEIIIGIILLSLEVYDYFTLYSMEEVDAMYGGIVDFCKYRENTFCPAFLWTILILTGISYWSNKKLYWISTQALILLLLLKAILPFYEIFIELNPIAFYILPLLYFTLFIAIEIQLFKTKQIESIDISTKTKLLGLGVGILCCIIYILLL</sequence>